<dbReference type="OMA" id="PLWLFWR"/>
<dbReference type="CTD" id="9799054"/>
<comment type="caution">
    <text evidence="1">The sequence shown here is derived from an EMBL/GenBank/DDBJ whole genome shotgun (WGS) entry which is preliminary data.</text>
</comment>
<dbReference type="GO" id="GO:0006614">
    <property type="term" value="P:SRP-dependent cotranslational protein targeting to membrane"/>
    <property type="evidence" value="ECO:0007669"/>
    <property type="project" value="InterPro"/>
</dbReference>
<dbReference type="KEGG" id="crq:GCK72_016081"/>
<organism evidence="1 2">
    <name type="scientific">Caenorhabditis remanei</name>
    <name type="common">Caenorhabditis vulgaris</name>
    <dbReference type="NCBI Taxonomy" id="31234"/>
    <lineage>
        <taxon>Eukaryota</taxon>
        <taxon>Metazoa</taxon>
        <taxon>Ecdysozoa</taxon>
        <taxon>Nematoda</taxon>
        <taxon>Chromadorea</taxon>
        <taxon>Rhabditida</taxon>
        <taxon>Rhabditina</taxon>
        <taxon>Rhabditomorpha</taxon>
        <taxon>Rhabditoidea</taxon>
        <taxon>Rhabditidae</taxon>
        <taxon>Peloderinae</taxon>
        <taxon>Caenorhabditis</taxon>
    </lineage>
</organism>
<dbReference type="eggNOG" id="KOG4490">
    <property type="taxonomic scope" value="Eukaryota"/>
</dbReference>
<dbReference type="PANTHER" id="PTHR13399">
    <property type="entry name" value="TRANSLOCON-ASSOCIATED PROTEIN TRAP , GAMMA SUBUNIT"/>
    <property type="match status" value="1"/>
</dbReference>
<dbReference type="EMBL" id="NMWX01000005">
    <property type="protein sequence ID" value="OZG01015.1"/>
    <property type="molecule type" value="Genomic_DNA"/>
</dbReference>
<dbReference type="HOGENOM" id="CLU_092935_1_0_1"/>
<evidence type="ECO:0000313" key="2">
    <source>
        <dbReference type="Proteomes" id="UP000216624"/>
    </source>
</evidence>
<dbReference type="Pfam" id="PF07074">
    <property type="entry name" value="TRAP-gamma"/>
    <property type="match status" value="1"/>
</dbReference>
<reference evidence="1" key="1">
    <citation type="submission" date="2017-08" db="EMBL/GenBank/DDBJ databases">
        <authorList>
            <person name="de Groot N.N."/>
        </authorList>
    </citation>
    <scope>NUCLEOTIDE SEQUENCE [LARGE SCALE GENOMIC DNA]</scope>
    <source>
        <strain evidence="1">PX439</strain>
    </source>
</reference>
<dbReference type="GO" id="GO:0005789">
    <property type="term" value="C:endoplasmic reticulum membrane"/>
    <property type="evidence" value="ECO:0007669"/>
    <property type="project" value="UniProtKB-SubCell"/>
</dbReference>
<dbReference type="PANTHER" id="PTHR13399:SF2">
    <property type="entry name" value="TRANSLOCON-ASSOCIATED PROTEIN SUBUNIT GAMMA"/>
    <property type="match status" value="1"/>
</dbReference>
<proteinExistence type="predicted"/>
<keyword evidence="2" id="KW-1185">Reference proteome</keyword>
<protein>
    <submittedName>
        <fullName evidence="1">Uncharacterized protein</fullName>
    </submittedName>
</protein>
<accession>A0A261AUA5</accession>
<dbReference type="OrthoDB" id="10059529at2759"/>
<sequence length="178" mass="19962">MGKLTKEEETLLSSYSATSSTKGTIFFYFNALLISLAPLYLFYGVHQMEVYDSLAVFVLSAGGTAYLLQYACKNQKRLLKHQIVMKRGPAVEREINERYGNDKKLTIKDRENRALIRKNEVADSESTYLSIFYTNTLFLTIMLISAFFLLANLAPVFNLLISTIGSAGLVAFLSTAKN</sequence>
<dbReference type="InterPro" id="IPR009779">
    <property type="entry name" value="SSR3"/>
</dbReference>
<name>A0A261AUA5_CAERE</name>
<dbReference type="STRING" id="31234.E3NH76"/>
<dbReference type="Proteomes" id="UP000216624">
    <property type="component" value="Unassembled WGS sequence"/>
</dbReference>
<gene>
    <name evidence="1" type="ORF">FL82_07710</name>
</gene>
<evidence type="ECO:0000313" key="1">
    <source>
        <dbReference type="EMBL" id="OZG01015.1"/>
    </source>
</evidence>
<feature type="non-terminal residue" evidence="1">
    <location>
        <position position="1"/>
    </location>
</feature>